<keyword evidence="2" id="KW-0479">Metal-binding</keyword>
<evidence type="ECO:0000256" key="2">
    <source>
        <dbReference type="ARBA" id="ARBA00022723"/>
    </source>
</evidence>
<evidence type="ECO:0000313" key="6">
    <source>
        <dbReference type="EMBL" id="CUG62141.1"/>
    </source>
</evidence>
<dbReference type="Gene3D" id="3.10.310.20">
    <property type="entry name" value="DHHA2 domain"/>
    <property type="match status" value="1"/>
</dbReference>
<keyword evidence="7" id="KW-1185">Reference proteome</keyword>
<accession>A0A0S4IZ18</accession>
<evidence type="ECO:0000259" key="5">
    <source>
        <dbReference type="SMART" id="SM01131"/>
    </source>
</evidence>
<dbReference type="InterPro" id="IPR038763">
    <property type="entry name" value="DHH_sf"/>
</dbReference>
<dbReference type="Pfam" id="PF01368">
    <property type="entry name" value="DHH"/>
    <property type="match status" value="1"/>
</dbReference>
<evidence type="ECO:0000256" key="1">
    <source>
        <dbReference type="ARBA" id="ARBA00001936"/>
    </source>
</evidence>
<dbReference type="OMA" id="KRFCARD"/>
<sequence length="379" mass="42374">MISQFLYRCKAAIAAGQLHPKIVLGNEGGDMDSIVGSVYLAYLLTQVDGGDDPVVPYLNFILDDVPLRNDVVKLLAEEGIDTALFQSVVQSPSELALPARCSEITLFDHNVLAPHQREWDALVKRVVDHHVDEQRYPSQCTLYEVAAVGSASTLVVELFDRRNVAIPSPKVLLAPIVLDTMNFDVKHKKVTPRDVAARDRLIRDIPELQQQGSIDAWFDTLNEWKNDTTQLTPPQCLRRDYKRFEFTDAKVQNWRVGISSVPVLQNGIHALYTPEKWIAACSAFRAERDLDVLAVMYAGENTDGLFSRELEVFLPSHIIGMFEHFAEVTDCTIGLALQESAESCASLARLFYTQRDGAVSRKKFTPLLSDAIAKFSPKL</sequence>
<dbReference type="SMART" id="SM01131">
    <property type="entry name" value="DHHA2"/>
    <property type="match status" value="1"/>
</dbReference>
<protein>
    <submittedName>
        <fullName evidence="6">Acidocalcisomal exopolyphosphatase, putative</fullName>
    </submittedName>
</protein>
<dbReference type="InterPro" id="IPR001667">
    <property type="entry name" value="DDH_dom"/>
</dbReference>
<name>A0A0S4IZ18_BODSA</name>
<gene>
    <name evidence="6" type="ORF">BSAL_05665</name>
</gene>
<dbReference type="AlphaFoldDB" id="A0A0S4IZ18"/>
<dbReference type="EMBL" id="CYKH01000903">
    <property type="protein sequence ID" value="CUG62141.1"/>
    <property type="molecule type" value="Genomic_DNA"/>
</dbReference>
<evidence type="ECO:0000256" key="3">
    <source>
        <dbReference type="ARBA" id="ARBA00022801"/>
    </source>
</evidence>
<evidence type="ECO:0000313" key="7">
    <source>
        <dbReference type="Proteomes" id="UP000051952"/>
    </source>
</evidence>
<evidence type="ECO:0000256" key="4">
    <source>
        <dbReference type="ARBA" id="ARBA00023211"/>
    </source>
</evidence>
<dbReference type="Gene3D" id="3.90.1640.10">
    <property type="entry name" value="inorganic pyrophosphatase (n-terminal core)"/>
    <property type="match status" value="1"/>
</dbReference>
<dbReference type="GO" id="GO:0046872">
    <property type="term" value="F:metal ion binding"/>
    <property type="evidence" value="ECO:0007669"/>
    <property type="project" value="UniProtKB-KW"/>
</dbReference>
<dbReference type="PANTHER" id="PTHR12112">
    <property type="entry name" value="BNIP - RELATED"/>
    <property type="match status" value="1"/>
</dbReference>
<dbReference type="Pfam" id="PF02833">
    <property type="entry name" value="DHHA2"/>
    <property type="match status" value="1"/>
</dbReference>
<dbReference type="Proteomes" id="UP000051952">
    <property type="component" value="Unassembled WGS sequence"/>
</dbReference>
<dbReference type="SUPFAM" id="SSF64182">
    <property type="entry name" value="DHH phosphoesterases"/>
    <property type="match status" value="1"/>
</dbReference>
<comment type="cofactor">
    <cofactor evidence="1">
        <name>Mn(2+)</name>
        <dbReference type="ChEBI" id="CHEBI:29035"/>
    </cofactor>
</comment>
<dbReference type="InterPro" id="IPR004097">
    <property type="entry name" value="DHHA2"/>
</dbReference>
<dbReference type="PANTHER" id="PTHR12112:SF39">
    <property type="entry name" value="EG:152A3.5 PROTEIN (FBGN0003116_PN PROTEIN)"/>
    <property type="match status" value="1"/>
</dbReference>
<dbReference type="OrthoDB" id="374045at2759"/>
<dbReference type="GO" id="GO:0005737">
    <property type="term" value="C:cytoplasm"/>
    <property type="evidence" value="ECO:0007669"/>
    <property type="project" value="InterPro"/>
</dbReference>
<reference evidence="7" key="1">
    <citation type="submission" date="2015-09" db="EMBL/GenBank/DDBJ databases">
        <authorList>
            <consortium name="Pathogen Informatics"/>
        </authorList>
    </citation>
    <scope>NUCLEOTIDE SEQUENCE [LARGE SCALE GENOMIC DNA]</scope>
    <source>
        <strain evidence="7">Lake Konstanz</strain>
    </source>
</reference>
<keyword evidence="3" id="KW-0378">Hydrolase</keyword>
<keyword evidence="4" id="KW-0464">Manganese</keyword>
<proteinExistence type="predicted"/>
<feature type="domain" description="DHHA2" evidence="5">
    <location>
        <begin position="218"/>
        <end position="372"/>
    </location>
</feature>
<dbReference type="InterPro" id="IPR038222">
    <property type="entry name" value="DHHA2_dom_sf"/>
</dbReference>
<organism evidence="6 7">
    <name type="scientific">Bodo saltans</name>
    <name type="common">Flagellated protozoan</name>
    <dbReference type="NCBI Taxonomy" id="75058"/>
    <lineage>
        <taxon>Eukaryota</taxon>
        <taxon>Discoba</taxon>
        <taxon>Euglenozoa</taxon>
        <taxon>Kinetoplastea</taxon>
        <taxon>Metakinetoplastina</taxon>
        <taxon>Eubodonida</taxon>
        <taxon>Bodonidae</taxon>
        <taxon>Bodo</taxon>
    </lineage>
</organism>
<dbReference type="GO" id="GO:0004309">
    <property type="term" value="F:exopolyphosphatase activity"/>
    <property type="evidence" value="ECO:0007669"/>
    <property type="project" value="TreeGrafter"/>
</dbReference>
<dbReference type="VEuPathDB" id="TriTrypDB:BSAL_05665"/>